<feature type="transmembrane region" description="Helical" evidence="2">
    <location>
        <begin position="84"/>
        <end position="107"/>
    </location>
</feature>
<dbReference type="Gramene" id="BGIOSGA032800-TA">
    <property type="protein sequence ID" value="BGIOSGA032800-PA"/>
    <property type="gene ID" value="BGIOSGA032800"/>
</dbReference>
<dbReference type="OMA" id="PTQDLRC"/>
<feature type="region of interest" description="Disordered" evidence="1">
    <location>
        <begin position="28"/>
        <end position="56"/>
    </location>
</feature>
<evidence type="ECO:0000256" key="2">
    <source>
        <dbReference type="SAM" id="Phobius"/>
    </source>
</evidence>
<evidence type="ECO:0000313" key="4">
    <source>
        <dbReference type="Proteomes" id="UP000007015"/>
    </source>
</evidence>
<dbReference type="EMBL" id="CM000135">
    <property type="protein sequence ID" value="EAY78243.1"/>
    <property type="molecule type" value="Genomic_DNA"/>
</dbReference>
<evidence type="ECO:0000313" key="3">
    <source>
        <dbReference type="EMBL" id="EAY78243.1"/>
    </source>
</evidence>
<evidence type="ECO:0000256" key="1">
    <source>
        <dbReference type="SAM" id="MobiDB-lite"/>
    </source>
</evidence>
<sequence>MEKQKPAGHDARLLLALRCSRASLLLSSLRHPRAAPPRRATTPRRSSSTAAGGSELRDAGLLRAELAAARREATMHAANSGLEVLLVLSLVPVLLLLLGFLAAAAVAA</sequence>
<keyword evidence="2" id="KW-0472">Membrane</keyword>
<keyword evidence="4" id="KW-1185">Reference proteome</keyword>
<accession>A2Z6K9</accession>
<keyword evidence="2" id="KW-0812">Transmembrane</keyword>
<reference evidence="3 4" key="1">
    <citation type="journal article" date="2005" name="PLoS Biol.">
        <title>The genomes of Oryza sativa: a history of duplications.</title>
        <authorList>
            <person name="Yu J."/>
            <person name="Wang J."/>
            <person name="Lin W."/>
            <person name="Li S."/>
            <person name="Li H."/>
            <person name="Zhou J."/>
            <person name="Ni P."/>
            <person name="Dong W."/>
            <person name="Hu S."/>
            <person name="Zeng C."/>
            <person name="Zhang J."/>
            <person name="Zhang Y."/>
            <person name="Li R."/>
            <person name="Xu Z."/>
            <person name="Li S."/>
            <person name="Li X."/>
            <person name="Zheng H."/>
            <person name="Cong L."/>
            <person name="Lin L."/>
            <person name="Yin J."/>
            <person name="Geng J."/>
            <person name="Li G."/>
            <person name="Shi J."/>
            <person name="Liu J."/>
            <person name="Lv H."/>
            <person name="Li J."/>
            <person name="Wang J."/>
            <person name="Deng Y."/>
            <person name="Ran L."/>
            <person name="Shi X."/>
            <person name="Wang X."/>
            <person name="Wu Q."/>
            <person name="Li C."/>
            <person name="Ren X."/>
            <person name="Wang J."/>
            <person name="Wang X."/>
            <person name="Li D."/>
            <person name="Liu D."/>
            <person name="Zhang X."/>
            <person name="Ji Z."/>
            <person name="Zhao W."/>
            <person name="Sun Y."/>
            <person name="Zhang Z."/>
            <person name="Bao J."/>
            <person name="Han Y."/>
            <person name="Dong L."/>
            <person name="Ji J."/>
            <person name="Chen P."/>
            <person name="Wu S."/>
            <person name="Liu J."/>
            <person name="Xiao Y."/>
            <person name="Bu D."/>
            <person name="Tan J."/>
            <person name="Yang L."/>
            <person name="Ye C."/>
            <person name="Zhang J."/>
            <person name="Xu J."/>
            <person name="Zhou Y."/>
            <person name="Yu Y."/>
            <person name="Zhang B."/>
            <person name="Zhuang S."/>
            <person name="Wei H."/>
            <person name="Liu B."/>
            <person name="Lei M."/>
            <person name="Yu H."/>
            <person name="Li Y."/>
            <person name="Xu H."/>
            <person name="Wei S."/>
            <person name="He X."/>
            <person name="Fang L."/>
            <person name="Zhang Z."/>
            <person name="Zhang Y."/>
            <person name="Huang X."/>
            <person name="Su Z."/>
            <person name="Tong W."/>
            <person name="Li J."/>
            <person name="Tong Z."/>
            <person name="Li S."/>
            <person name="Ye J."/>
            <person name="Wang L."/>
            <person name="Fang L."/>
            <person name="Lei T."/>
            <person name="Chen C."/>
            <person name="Chen H."/>
            <person name="Xu Z."/>
            <person name="Li H."/>
            <person name="Huang H."/>
            <person name="Zhang F."/>
            <person name="Xu H."/>
            <person name="Li N."/>
            <person name="Zhao C."/>
            <person name="Li S."/>
            <person name="Dong L."/>
            <person name="Huang Y."/>
            <person name="Li L."/>
            <person name="Xi Y."/>
            <person name="Qi Q."/>
            <person name="Li W."/>
            <person name="Zhang B."/>
            <person name="Hu W."/>
            <person name="Zhang Y."/>
            <person name="Tian X."/>
            <person name="Jiao Y."/>
            <person name="Liang X."/>
            <person name="Jin J."/>
            <person name="Gao L."/>
            <person name="Zheng W."/>
            <person name="Hao B."/>
            <person name="Liu S."/>
            <person name="Wang W."/>
            <person name="Yuan L."/>
            <person name="Cao M."/>
            <person name="McDermott J."/>
            <person name="Samudrala R."/>
            <person name="Wang J."/>
            <person name="Wong G.K."/>
            <person name="Yang H."/>
        </authorList>
    </citation>
    <scope>NUCLEOTIDE SEQUENCE [LARGE SCALE GENOMIC DNA]</scope>
    <source>
        <strain evidence="4">cv. 93-11</strain>
    </source>
</reference>
<organism evidence="3 4">
    <name type="scientific">Oryza sativa subsp. indica</name>
    <name type="common">Rice</name>
    <dbReference type="NCBI Taxonomy" id="39946"/>
    <lineage>
        <taxon>Eukaryota</taxon>
        <taxon>Viridiplantae</taxon>
        <taxon>Streptophyta</taxon>
        <taxon>Embryophyta</taxon>
        <taxon>Tracheophyta</taxon>
        <taxon>Spermatophyta</taxon>
        <taxon>Magnoliopsida</taxon>
        <taxon>Liliopsida</taxon>
        <taxon>Poales</taxon>
        <taxon>Poaceae</taxon>
        <taxon>BOP clade</taxon>
        <taxon>Oryzoideae</taxon>
        <taxon>Oryzeae</taxon>
        <taxon>Oryzinae</taxon>
        <taxon>Oryza</taxon>
        <taxon>Oryza sativa</taxon>
    </lineage>
</organism>
<dbReference type="HOGENOM" id="CLU_148430_0_0_1"/>
<feature type="compositionally biased region" description="Low complexity" evidence="1">
    <location>
        <begin position="37"/>
        <end position="51"/>
    </location>
</feature>
<keyword evidence="2" id="KW-1133">Transmembrane helix</keyword>
<protein>
    <submittedName>
        <fullName evidence="3">Uncharacterized protein</fullName>
    </submittedName>
</protein>
<dbReference type="Proteomes" id="UP000007015">
    <property type="component" value="Chromosome 10"/>
</dbReference>
<proteinExistence type="predicted"/>
<name>A2Z6K9_ORYSI</name>
<gene>
    <name evidence="3" type="ORF">OsI_33288</name>
</gene>
<dbReference type="AlphaFoldDB" id="A2Z6K9"/>